<dbReference type="Pfam" id="PF00590">
    <property type="entry name" value="TP_methylase"/>
    <property type="match status" value="1"/>
</dbReference>
<dbReference type="PANTHER" id="PTHR43182">
    <property type="entry name" value="COBALT-PRECORRIN-6B C(15)-METHYLTRANSFERASE (DECARBOXYLATING)"/>
    <property type="match status" value="1"/>
</dbReference>
<gene>
    <name evidence="7" type="primary">cbiE</name>
    <name evidence="7" type="ORF">Psch_00493</name>
</gene>
<evidence type="ECO:0000256" key="5">
    <source>
        <dbReference type="ARBA" id="ARBA00022691"/>
    </source>
</evidence>
<name>A0A4Y7RD71_9FIRM</name>
<dbReference type="CDD" id="cd11644">
    <property type="entry name" value="Precorrin-6Y-MT"/>
    <property type="match status" value="1"/>
</dbReference>
<sequence>MAKIAVVGVGPGGKEHLTPAAIRAVAEADVLVGGERSLALFSGQPGEIFTIKNNLQEMIEYIRERMDEKKIAVIASGDPGMYGILQYLRRHFTPAQLQVIPGISSVQYACARLAVSWHDAVVVSTHGRDRTVLAETVAGNSKVVVLAGPEEPPPVLASVLVNAGMKDKTAYVCAELSYPAEEINAFTILDLARWEGQWDKRNYVMVILDEQPMDLPDTGNKR</sequence>
<dbReference type="InterPro" id="IPR050714">
    <property type="entry name" value="Cobalamin_biosynth_MTase"/>
</dbReference>
<dbReference type="EMBL" id="QFGA01000001">
    <property type="protein sequence ID" value="TEB06958.1"/>
    <property type="molecule type" value="Genomic_DNA"/>
</dbReference>
<dbReference type="AlphaFoldDB" id="A0A4Y7RD71"/>
<evidence type="ECO:0000256" key="3">
    <source>
        <dbReference type="ARBA" id="ARBA00022603"/>
    </source>
</evidence>
<dbReference type="UniPathway" id="UPA00148"/>
<keyword evidence="5" id="KW-0949">S-adenosyl-L-methionine</keyword>
<dbReference type="GO" id="GO:0008276">
    <property type="term" value="F:protein methyltransferase activity"/>
    <property type="evidence" value="ECO:0007669"/>
    <property type="project" value="InterPro"/>
</dbReference>
<evidence type="ECO:0000259" key="6">
    <source>
        <dbReference type="Pfam" id="PF00590"/>
    </source>
</evidence>
<dbReference type="SUPFAM" id="SSF53790">
    <property type="entry name" value="Tetrapyrrole methylase"/>
    <property type="match status" value="1"/>
</dbReference>
<proteinExistence type="predicted"/>
<evidence type="ECO:0000256" key="2">
    <source>
        <dbReference type="ARBA" id="ARBA00022573"/>
    </source>
</evidence>
<dbReference type="InterPro" id="IPR035996">
    <property type="entry name" value="4pyrrol_Methylase_sf"/>
</dbReference>
<keyword evidence="8" id="KW-1185">Reference proteome</keyword>
<evidence type="ECO:0000313" key="8">
    <source>
        <dbReference type="Proteomes" id="UP000298324"/>
    </source>
</evidence>
<comment type="pathway">
    <text evidence="1">Cofactor biosynthesis; adenosylcobalamin biosynthesis.</text>
</comment>
<dbReference type="Gene3D" id="3.40.1010.10">
    <property type="entry name" value="Cobalt-precorrin-4 Transmethylase, Domain 1"/>
    <property type="match status" value="1"/>
</dbReference>
<keyword evidence="3 7" id="KW-0489">Methyltransferase</keyword>
<dbReference type="Proteomes" id="UP000298324">
    <property type="component" value="Unassembled WGS sequence"/>
</dbReference>
<dbReference type="EC" id="2.1.1.-" evidence="7"/>
<dbReference type="InterPro" id="IPR000878">
    <property type="entry name" value="4pyrrol_Mease"/>
</dbReference>
<organism evidence="7 8">
    <name type="scientific">Pelotomaculum schinkii</name>
    <dbReference type="NCBI Taxonomy" id="78350"/>
    <lineage>
        <taxon>Bacteria</taxon>
        <taxon>Bacillati</taxon>
        <taxon>Bacillota</taxon>
        <taxon>Clostridia</taxon>
        <taxon>Eubacteriales</taxon>
        <taxon>Desulfotomaculaceae</taxon>
        <taxon>Pelotomaculum</taxon>
    </lineage>
</organism>
<accession>A0A4Y7RD71</accession>
<dbReference type="Gene3D" id="3.30.950.10">
    <property type="entry name" value="Methyltransferase, Cobalt-precorrin-4 Transmethylase, Domain 2"/>
    <property type="match status" value="1"/>
</dbReference>
<dbReference type="NCBIfam" id="TIGR02467">
    <property type="entry name" value="CbiE"/>
    <property type="match status" value="1"/>
</dbReference>
<dbReference type="PANTHER" id="PTHR43182:SF1">
    <property type="entry name" value="COBALT-PRECORRIN-7 C(5)-METHYLTRANSFERASE"/>
    <property type="match status" value="1"/>
</dbReference>
<comment type="caution">
    <text evidence="7">The sequence shown here is derived from an EMBL/GenBank/DDBJ whole genome shotgun (WGS) entry which is preliminary data.</text>
</comment>
<keyword evidence="2" id="KW-0169">Cobalamin biosynthesis</keyword>
<dbReference type="InterPro" id="IPR012818">
    <property type="entry name" value="CbiE"/>
</dbReference>
<dbReference type="InterPro" id="IPR014776">
    <property type="entry name" value="4pyrrole_Mease_sub2"/>
</dbReference>
<dbReference type="InterPro" id="IPR014777">
    <property type="entry name" value="4pyrrole_Mease_sub1"/>
</dbReference>
<dbReference type="RefSeq" id="WP_134217478.1">
    <property type="nucleotide sequence ID" value="NZ_QFGA01000001.1"/>
</dbReference>
<evidence type="ECO:0000256" key="4">
    <source>
        <dbReference type="ARBA" id="ARBA00022679"/>
    </source>
</evidence>
<dbReference type="GO" id="GO:0032259">
    <property type="term" value="P:methylation"/>
    <property type="evidence" value="ECO:0007669"/>
    <property type="project" value="UniProtKB-KW"/>
</dbReference>
<feature type="domain" description="Tetrapyrrole methylase" evidence="6">
    <location>
        <begin position="3"/>
        <end position="188"/>
    </location>
</feature>
<keyword evidence="4 7" id="KW-0808">Transferase</keyword>
<reference evidence="7 8" key="1">
    <citation type="journal article" date="2018" name="Environ. Microbiol.">
        <title>Novel energy conservation strategies and behaviour of Pelotomaculum schinkii driving syntrophic propionate catabolism.</title>
        <authorList>
            <person name="Hidalgo-Ahumada C.A.P."/>
            <person name="Nobu M.K."/>
            <person name="Narihiro T."/>
            <person name="Tamaki H."/>
            <person name="Liu W.T."/>
            <person name="Kamagata Y."/>
            <person name="Stams A.J.M."/>
            <person name="Imachi H."/>
            <person name="Sousa D.Z."/>
        </authorList>
    </citation>
    <scope>NUCLEOTIDE SEQUENCE [LARGE SCALE GENOMIC DNA]</scope>
    <source>
        <strain evidence="7 8">HH</strain>
    </source>
</reference>
<protein>
    <submittedName>
        <fullName evidence="7">Putative cobalt-precorrin-6Y C(5)-methyltransferase</fullName>
        <ecNumber evidence="7">2.1.1.-</ecNumber>
    </submittedName>
</protein>
<evidence type="ECO:0000313" key="7">
    <source>
        <dbReference type="EMBL" id="TEB06958.1"/>
    </source>
</evidence>
<dbReference type="GO" id="GO:0009236">
    <property type="term" value="P:cobalamin biosynthetic process"/>
    <property type="evidence" value="ECO:0007669"/>
    <property type="project" value="UniProtKB-UniPathway"/>
</dbReference>
<evidence type="ECO:0000256" key="1">
    <source>
        <dbReference type="ARBA" id="ARBA00004953"/>
    </source>
</evidence>